<dbReference type="InterPro" id="IPR021135">
    <property type="entry name" value="PEP_COase"/>
</dbReference>
<protein>
    <recommendedName>
        <fullName evidence="5 10">Phosphoenolpyruvate carboxylase</fullName>
        <shortName evidence="10">PEPC</shortName>
        <shortName evidence="10">PEPCase</shortName>
        <ecNumber evidence="4 10">4.1.1.31</ecNumber>
    </recommendedName>
</protein>
<evidence type="ECO:0000256" key="6">
    <source>
        <dbReference type="ARBA" id="ARBA00022842"/>
    </source>
</evidence>
<dbReference type="AlphaFoldDB" id="A0A3D9H447"/>
<evidence type="ECO:0000256" key="4">
    <source>
        <dbReference type="ARBA" id="ARBA00012305"/>
    </source>
</evidence>
<dbReference type="PROSITE" id="PS00393">
    <property type="entry name" value="PEPCASE_2"/>
    <property type="match status" value="1"/>
</dbReference>
<organism evidence="12 13">
    <name type="scientific">Aestuariispira insulae</name>
    <dbReference type="NCBI Taxonomy" id="1461337"/>
    <lineage>
        <taxon>Bacteria</taxon>
        <taxon>Pseudomonadati</taxon>
        <taxon>Pseudomonadota</taxon>
        <taxon>Alphaproteobacteria</taxon>
        <taxon>Rhodospirillales</taxon>
        <taxon>Kiloniellaceae</taxon>
        <taxon>Aestuariispira</taxon>
    </lineage>
</organism>
<dbReference type="GO" id="GO:0008964">
    <property type="term" value="F:phosphoenolpyruvate carboxylase activity"/>
    <property type="evidence" value="ECO:0007669"/>
    <property type="project" value="UniProtKB-UniRule"/>
</dbReference>
<keyword evidence="8 10" id="KW-0120">Carbon dioxide fixation</keyword>
<dbReference type="EMBL" id="QRDW01000015">
    <property type="protein sequence ID" value="RED44250.1"/>
    <property type="molecule type" value="Genomic_DNA"/>
</dbReference>
<dbReference type="HAMAP" id="MF_00595">
    <property type="entry name" value="PEPcase_type1"/>
    <property type="match status" value="1"/>
</dbReference>
<dbReference type="InterPro" id="IPR033129">
    <property type="entry name" value="PEPCASE_His_AS"/>
</dbReference>
<feature type="active site" evidence="10">
    <location>
        <position position="141"/>
    </location>
</feature>
<evidence type="ECO:0000256" key="3">
    <source>
        <dbReference type="ARBA" id="ARBA00008346"/>
    </source>
</evidence>
<dbReference type="GO" id="GO:0005829">
    <property type="term" value="C:cytosol"/>
    <property type="evidence" value="ECO:0007669"/>
    <property type="project" value="TreeGrafter"/>
</dbReference>
<dbReference type="InterPro" id="IPR015813">
    <property type="entry name" value="Pyrv/PenolPyrv_kinase-like_dom"/>
</dbReference>
<dbReference type="PANTHER" id="PTHR30523">
    <property type="entry name" value="PHOSPHOENOLPYRUVATE CARBOXYLASE"/>
    <property type="match status" value="1"/>
</dbReference>
<reference evidence="12 13" key="1">
    <citation type="submission" date="2018-07" db="EMBL/GenBank/DDBJ databases">
        <title>Genomic Encyclopedia of Type Strains, Phase III (KMG-III): the genomes of soil and plant-associated and newly described type strains.</title>
        <authorList>
            <person name="Whitman W."/>
        </authorList>
    </citation>
    <scope>NUCLEOTIDE SEQUENCE [LARGE SCALE GENOMIC DNA]</scope>
    <source>
        <strain evidence="12 13">CECT 8488</strain>
    </source>
</reference>
<feature type="active site" evidence="10 11">
    <location>
        <position position="574"/>
    </location>
</feature>
<comment type="cofactor">
    <cofactor evidence="1 10">
        <name>Mg(2+)</name>
        <dbReference type="ChEBI" id="CHEBI:18420"/>
    </cofactor>
</comment>
<dbReference type="RefSeq" id="WP_218044768.1">
    <property type="nucleotide sequence ID" value="NZ_QRDW01000015.1"/>
</dbReference>
<dbReference type="PANTHER" id="PTHR30523:SF32">
    <property type="entry name" value="PHOSPHOENOLPYRUVATE CARBOXYLASE"/>
    <property type="match status" value="1"/>
</dbReference>
<dbReference type="Proteomes" id="UP000256845">
    <property type="component" value="Unassembled WGS sequence"/>
</dbReference>
<comment type="subunit">
    <text evidence="10">Homotetramer.</text>
</comment>
<dbReference type="GO" id="GO:0006099">
    <property type="term" value="P:tricarboxylic acid cycle"/>
    <property type="evidence" value="ECO:0007669"/>
    <property type="project" value="InterPro"/>
</dbReference>
<evidence type="ECO:0000313" key="13">
    <source>
        <dbReference type="Proteomes" id="UP000256845"/>
    </source>
</evidence>
<keyword evidence="6 10" id="KW-0460">Magnesium</keyword>
<keyword evidence="13" id="KW-1185">Reference proteome</keyword>
<evidence type="ECO:0000256" key="10">
    <source>
        <dbReference type="HAMAP-Rule" id="MF_00595"/>
    </source>
</evidence>
<dbReference type="SUPFAM" id="SSF51621">
    <property type="entry name" value="Phosphoenolpyruvate/pyruvate domain"/>
    <property type="match status" value="1"/>
</dbReference>
<dbReference type="GO" id="GO:0015977">
    <property type="term" value="P:carbon fixation"/>
    <property type="evidence" value="ECO:0007669"/>
    <property type="project" value="UniProtKB-UniRule"/>
</dbReference>
<evidence type="ECO:0000256" key="2">
    <source>
        <dbReference type="ARBA" id="ARBA00003670"/>
    </source>
</evidence>
<dbReference type="EC" id="4.1.1.31" evidence="4 10"/>
<evidence type="ECO:0000313" key="12">
    <source>
        <dbReference type="EMBL" id="RED44250.1"/>
    </source>
</evidence>
<accession>A0A3D9H447</accession>
<evidence type="ECO:0000256" key="5">
    <source>
        <dbReference type="ARBA" id="ARBA00022419"/>
    </source>
</evidence>
<comment type="similarity">
    <text evidence="3 10">Belongs to the PEPCase type 1 family.</text>
</comment>
<comment type="catalytic activity">
    <reaction evidence="9 10">
        <text>oxaloacetate + phosphate = phosphoenolpyruvate + hydrogencarbonate</text>
        <dbReference type="Rhea" id="RHEA:28370"/>
        <dbReference type="ChEBI" id="CHEBI:16452"/>
        <dbReference type="ChEBI" id="CHEBI:17544"/>
        <dbReference type="ChEBI" id="CHEBI:43474"/>
        <dbReference type="ChEBI" id="CHEBI:58702"/>
        <dbReference type="EC" id="4.1.1.31"/>
    </reaction>
</comment>
<evidence type="ECO:0000256" key="7">
    <source>
        <dbReference type="ARBA" id="ARBA00023239"/>
    </source>
</evidence>
<evidence type="ECO:0000256" key="9">
    <source>
        <dbReference type="ARBA" id="ARBA00048995"/>
    </source>
</evidence>
<keyword evidence="7 10" id="KW-0456">Lyase</keyword>
<proteinExistence type="inferred from homology"/>
<comment type="function">
    <text evidence="2 10">Forms oxaloacetate, a four-carbon dicarboxylic acid source for the tricarboxylic acid cycle.</text>
</comment>
<comment type="caution">
    <text evidence="12">The sequence shown here is derived from an EMBL/GenBank/DDBJ whole genome shotgun (WGS) entry which is preliminary data.</text>
</comment>
<keyword evidence="12" id="KW-0670">Pyruvate</keyword>
<sequence>MTATIKRTEQANILALAPTDPSPDSYTGETIDLLFTLFCEVLAERQPEILPLLQGGELSDPNPHNILRGLQALGTWFQLLAIAEENAAMHGRRHDETLYGAEHARGSFAQVIADAAREGIPAEQIQQLLNDMDICAVLTAHPTEAKRVTVLEIHRRIYRRLVDLESPRWTPREKDRLTNKLRAEIDLLWLTGEIRLEKPTVDQEVAWGQHFFEEVLFDQVPELMDRLDWALSCHYPDFNFKIPPIMRFGSWIGGDRDGNPFVTTEVTSNTFASNKKLALIRYDHELSLLTARLSIAAHGIEFPDDFKRDLERLLDLCGSGDMIVARNPGELFRQYATAMKRRVESMLNARGDDDVMPYKDADEFAQDLRVLEKGMQDVGCVTLNRTLIRPLRRQVDAFGFHTTALDIRENSGVINETLAEIWQRRTGGAIAPEADSDEWKAWLLAELSAPMVSPYSFDNLSEMTARTLSLFTLLGRVSHRGSKGQIGSVILSMTQSVADILGVYLLAKYGGLFSDMEGVEACTCHIVPLFETIEDLQQAPGIMNELLSIPLVRRSLRARNRVQEVMIGYSDSNKDGGFFTCNWELNKAQTKLTRAGEKAGVKISFFHGRGGSVSRGGAPTIRAVAAQPAGTVQGRLRITEQGEAVSSKYANRGTAQHQMEMLAASVLDHSLRKPVVEERTDNTSFDDAMEAIAGTAYVAYRKLAEHPGLVSYYQEASPVEELGLMNIGSRPARRRGVASLDDLRAIPWVFAWSQNRHLVPVWFGVGSGLQQFIKIRGDAGLSLLRDMFEKMPLFRLVIDEVERSLCLVDLEIAKAYSGLVPDEAVRAELFQLIREEYERTLEAILAVTGEPALADRFPEYRVKLDRRLPFLREAGFHQIEMVRRFRDGASKGESNSKELVSLLLSINCVASGLGWTG</sequence>
<evidence type="ECO:0000256" key="11">
    <source>
        <dbReference type="PROSITE-ProRule" id="PRU10112"/>
    </source>
</evidence>
<gene>
    <name evidence="10" type="primary">ppc</name>
    <name evidence="12" type="ORF">DFP90_1153</name>
</gene>
<dbReference type="Pfam" id="PF00311">
    <property type="entry name" value="PEPcase"/>
    <property type="match status" value="1"/>
</dbReference>
<dbReference type="InterPro" id="IPR022805">
    <property type="entry name" value="PEP_COase_bac/pln-type"/>
</dbReference>
<evidence type="ECO:0000256" key="8">
    <source>
        <dbReference type="ARBA" id="ARBA00023300"/>
    </source>
</evidence>
<dbReference type="PRINTS" id="PR00150">
    <property type="entry name" value="PEPCARBXLASE"/>
</dbReference>
<dbReference type="GO" id="GO:0006107">
    <property type="term" value="P:oxaloacetate metabolic process"/>
    <property type="evidence" value="ECO:0007669"/>
    <property type="project" value="UniProtKB-UniRule"/>
</dbReference>
<name>A0A3D9H447_9PROT</name>
<evidence type="ECO:0000256" key="1">
    <source>
        <dbReference type="ARBA" id="ARBA00001946"/>
    </source>
</evidence>
<dbReference type="GO" id="GO:0000287">
    <property type="term" value="F:magnesium ion binding"/>
    <property type="evidence" value="ECO:0007669"/>
    <property type="project" value="UniProtKB-UniRule"/>
</dbReference>